<dbReference type="InterPro" id="IPR022073">
    <property type="entry name" value="T4BSS_DotH_IcmK"/>
</dbReference>
<name>A0ABS5F8A3_9PROT</name>
<protein>
    <submittedName>
        <fullName evidence="2">Type IV secretion protein DotH</fullName>
    </submittedName>
</protein>
<organism evidence="2 3">
    <name type="scientific">Plastoroseomonas hellenica</name>
    <dbReference type="NCBI Taxonomy" id="2687306"/>
    <lineage>
        <taxon>Bacteria</taxon>
        <taxon>Pseudomonadati</taxon>
        <taxon>Pseudomonadota</taxon>
        <taxon>Alphaproteobacteria</taxon>
        <taxon>Acetobacterales</taxon>
        <taxon>Acetobacteraceae</taxon>
        <taxon>Plastoroseomonas</taxon>
    </lineage>
</organism>
<feature type="region of interest" description="Disordered" evidence="1">
    <location>
        <begin position="1"/>
        <end position="25"/>
    </location>
</feature>
<reference evidence="3" key="1">
    <citation type="journal article" date="2021" name="Syst. Appl. Microbiol.">
        <title>Roseomonas hellenica sp. nov., isolated from roots of wild-growing Alkanna tinctoria.</title>
        <authorList>
            <person name="Rat A."/>
            <person name="Naranjo H.D."/>
            <person name="Lebbe L."/>
            <person name="Cnockaert M."/>
            <person name="Krigas N."/>
            <person name="Grigoriadou K."/>
            <person name="Maloupa E."/>
            <person name="Willems A."/>
        </authorList>
    </citation>
    <scope>NUCLEOTIDE SEQUENCE [LARGE SCALE GENOMIC DNA]</scope>
    <source>
        <strain evidence="3">LMG 31523</strain>
    </source>
</reference>
<keyword evidence="3" id="KW-1185">Reference proteome</keyword>
<dbReference type="Proteomes" id="UP001196870">
    <property type="component" value="Unassembled WGS sequence"/>
</dbReference>
<evidence type="ECO:0000313" key="3">
    <source>
        <dbReference type="Proteomes" id="UP001196870"/>
    </source>
</evidence>
<sequence>MPGLALAQAPGPAAPPAQTPEARGAARDRILQDAIPLTPEMIRELARRWGEVERAREEGGTAVASPVSRPLNVTFAPGQATGIVQTVRGYPTALSFFDSTGQPWPIAWDSNSNAANVSAGGAGGGAGNCSTAPNASGPSAAAVTSGFHVCVPVQGSNTIQITPMSVTPRGGLLVNLQGAPKPISFLLVAGGERYDANVSVNVAYRGPNARVQIDTRPGAPVTGAPYLTAMLSGIAPADAVPLSITGVSPDDVRAWRLGNHIYLRTRHTLMSPPWDASQYGEAGVTVYAIPPTPVVLLSVNNRTVSAELREGR</sequence>
<gene>
    <name evidence="2" type="ORF">GXW71_30205</name>
</gene>
<comment type="caution">
    <text evidence="2">The sequence shown here is derived from an EMBL/GenBank/DDBJ whole genome shotgun (WGS) entry which is preliminary data.</text>
</comment>
<proteinExistence type="predicted"/>
<evidence type="ECO:0000256" key="1">
    <source>
        <dbReference type="SAM" id="MobiDB-lite"/>
    </source>
</evidence>
<feature type="compositionally biased region" description="Low complexity" evidence="1">
    <location>
        <begin position="1"/>
        <end position="11"/>
    </location>
</feature>
<dbReference type="Pfam" id="PF12293">
    <property type="entry name" value="T4BSS_DotH_IcmK"/>
    <property type="match status" value="1"/>
</dbReference>
<dbReference type="EMBL" id="JAAGBB010000064">
    <property type="protein sequence ID" value="MBR0668663.1"/>
    <property type="molecule type" value="Genomic_DNA"/>
</dbReference>
<accession>A0ABS5F8A3</accession>
<evidence type="ECO:0000313" key="2">
    <source>
        <dbReference type="EMBL" id="MBR0668663.1"/>
    </source>
</evidence>